<dbReference type="PANTHER" id="PTHR35861:SF1">
    <property type="entry name" value="PHAGE TAIL SHEATH PROTEIN"/>
    <property type="match status" value="1"/>
</dbReference>
<protein>
    <submittedName>
        <fullName evidence="1">Phage tail sheath family protein</fullName>
    </submittedName>
</protein>
<sequence length="480" mass="51546">MTERHGIFVTEVPTKVLADQGQNFTLPVVFGTAPVHLTAAAAVNVPIFCSSFDEAKAAFGYSDDWGSYTLCEFMQAYFQKYRQRNVVFVNVLNPAIHKTPVAPESVTVTSGVALVEVTGIIKTTVVVTSADGATTYNPSVDYSAGYNAAGYLVVTRRSTGSIPSNVTQLRVGYDKVNPSAVTSMDIIGGADGGNLTGLELLNQVFPRFGVVPDLVLVPGFAQDPVVAAVAAAKAESINGGFKAEVVVDLNVDQIDQHAAAPAWKRGNSFTSRQQVVCYGKAISGSKTYWLSSHVASRMCAVDAANNGIPYVSPSNKPLLIDGMVAKDGAELYLGQNEASHLNSEGIVTAINFSGWRAWGNRTGAFPDEKDVVNAFIPVRRMMNWLNNQIILRTWSRVDTPITKRLIESITDDINIWLNGLQGSGALVGGRVEFRADENSETDLLDGKVTFHVFVAPPTPAQAIDFLVEYDTNYLGGLLPA</sequence>
<evidence type="ECO:0000313" key="2">
    <source>
        <dbReference type="Proteomes" id="UP001595715"/>
    </source>
</evidence>
<dbReference type="InterPro" id="IPR052042">
    <property type="entry name" value="Tail_sheath_structural"/>
</dbReference>
<accession>A0ABV8KA44</accession>
<dbReference type="Proteomes" id="UP001595715">
    <property type="component" value="Unassembled WGS sequence"/>
</dbReference>
<reference evidence="2" key="1">
    <citation type="journal article" date="2019" name="Int. J. Syst. Evol. Microbiol.">
        <title>The Global Catalogue of Microorganisms (GCM) 10K type strain sequencing project: providing services to taxonomists for standard genome sequencing and annotation.</title>
        <authorList>
            <consortium name="The Broad Institute Genomics Platform"/>
            <consortium name="The Broad Institute Genome Sequencing Center for Infectious Disease"/>
            <person name="Wu L."/>
            <person name="Ma J."/>
        </authorList>
    </citation>
    <scope>NUCLEOTIDE SEQUENCE [LARGE SCALE GENOMIC DNA]</scope>
    <source>
        <strain evidence="2">IBRC-M 10987</strain>
    </source>
</reference>
<gene>
    <name evidence="1" type="ORF">ACFOZ8_25135</name>
</gene>
<evidence type="ECO:0000313" key="1">
    <source>
        <dbReference type="EMBL" id="MFC4102911.1"/>
    </source>
</evidence>
<proteinExistence type="predicted"/>
<dbReference type="PANTHER" id="PTHR35861">
    <property type="match status" value="1"/>
</dbReference>
<dbReference type="RefSeq" id="WP_377721514.1">
    <property type="nucleotide sequence ID" value="NZ_JBHSAM010000034.1"/>
</dbReference>
<name>A0ABV8KA44_9BACL</name>
<dbReference type="EMBL" id="JBHSAM010000034">
    <property type="protein sequence ID" value="MFC4102911.1"/>
    <property type="molecule type" value="Genomic_DNA"/>
</dbReference>
<comment type="caution">
    <text evidence="1">The sequence shown here is derived from an EMBL/GenBank/DDBJ whole genome shotgun (WGS) entry which is preliminary data.</text>
</comment>
<keyword evidence="2" id="KW-1185">Reference proteome</keyword>
<organism evidence="1 2">
    <name type="scientific">Paenibacillus xanthanilyticus</name>
    <dbReference type="NCBI Taxonomy" id="1783531"/>
    <lineage>
        <taxon>Bacteria</taxon>
        <taxon>Bacillati</taxon>
        <taxon>Bacillota</taxon>
        <taxon>Bacilli</taxon>
        <taxon>Bacillales</taxon>
        <taxon>Paenibacillaceae</taxon>
        <taxon>Paenibacillus</taxon>
    </lineage>
</organism>